<protein>
    <submittedName>
        <fullName evidence="1">Uncharacterized protein</fullName>
    </submittedName>
</protein>
<organism evidence="1 2">
    <name type="scientific">Populus alba x Populus x berolinensis</name>
    <dbReference type="NCBI Taxonomy" id="444605"/>
    <lineage>
        <taxon>Eukaryota</taxon>
        <taxon>Viridiplantae</taxon>
        <taxon>Streptophyta</taxon>
        <taxon>Embryophyta</taxon>
        <taxon>Tracheophyta</taxon>
        <taxon>Spermatophyta</taxon>
        <taxon>Magnoliopsida</taxon>
        <taxon>eudicotyledons</taxon>
        <taxon>Gunneridae</taxon>
        <taxon>Pentapetalae</taxon>
        <taxon>rosids</taxon>
        <taxon>fabids</taxon>
        <taxon>Malpighiales</taxon>
        <taxon>Salicaceae</taxon>
        <taxon>Saliceae</taxon>
        <taxon>Populus</taxon>
    </lineage>
</organism>
<comment type="caution">
    <text evidence="1">The sequence shown here is derived from an EMBL/GenBank/DDBJ whole genome shotgun (WGS) entry which is preliminary data.</text>
</comment>
<evidence type="ECO:0000313" key="2">
    <source>
        <dbReference type="Proteomes" id="UP001164929"/>
    </source>
</evidence>
<reference evidence="1 2" key="1">
    <citation type="journal article" date="2023" name="Mol. Ecol. Resour.">
        <title>Chromosome-level genome assembly of a triploid poplar Populus alba 'Berolinensis'.</title>
        <authorList>
            <person name="Chen S."/>
            <person name="Yu Y."/>
            <person name="Wang X."/>
            <person name="Wang S."/>
            <person name="Zhang T."/>
            <person name="Zhou Y."/>
            <person name="He R."/>
            <person name="Meng N."/>
            <person name="Wang Y."/>
            <person name="Liu W."/>
            <person name="Liu Z."/>
            <person name="Liu J."/>
            <person name="Guo Q."/>
            <person name="Huang H."/>
            <person name="Sederoff R.R."/>
            <person name="Wang G."/>
            <person name="Qu G."/>
            <person name="Chen S."/>
        </authorList>
    </citation>
    <scope>NUCLEOTIDE SEQUENCE [LARGE SCALE GENOMIC DNA]</scope>
    <source>
        <strain evidence="1">SC-2020</strain>
    </source>
</reference>
<dbReference type="EMBL" id="JAQIZT010000016">
    <property type="protein sequence ID" value="KAJ6967836.1"/>
    <property type="molecule type" value="Genomic_DNA"/>
</dbReference>
<proteinExistence type="predicted"/>
<dbReference type="Proteomes" id="UP001164929">
    <property type="component" value="Chromosome 16"/>
</dbReference>
<gene>
    <name evidence="1" type="ORF">NC653_035920</name>
</gene>
<accession>A0AAD6PUA8</accession>
<dbReference type="AlphaFoldDB" id="A0AAD6PUA8"/>
<name>A0AAD6PUA8_9ROSI</name>
<keyword evidence="2" id="KW-1185">Reference proteome</keyword>
<evidence type="ECO:0000313" key="1">
    <source>
        <dbReference type="EMBL" id="KAJ6967836.1"/>
    </source>
</evidence>
<sequence length="83" mass="9450">MHFCTGGCEVQAGPTGPRPWYRLLGTSMPSKLLGSDVLQSGLRLTDQLFQFERDSRKPDLFREDEVTFMAEFHFPRICTNPAN</sequence>